<accession>A0ABN3J350</accession>
<keyword evidence="2" id="KW-1185">Reference proteome</keyword>
<reference evidence="1 2" key="1">
    <citation type="journal article" date="2019" name="Int. J. Syst. Evol. Microbiol.">
        <title>The Global Catalogue of Microorganisms (GCM) 10K type strain sequencing project: providing services to taxonomists for standard genome sequencing and annotation.</title>
        <authorList>
            <consortium name="The Broad Institute Genomics Platform"/>
            <consortium name="The Broad Institute Genome Sequencing Center for Infectious Disease"/>
            <person name="Wu L."/>
            <person name="Ma J."/>
        </authorList>
    </citation>
    <scope>NUCLEOTIDE SEQUENCE [LARGE SCALE GENOMIC DNA]</scope>
    <source>
        <strain evidence="1 2">JCM 6922</strain>
    </source>
</reference>
<proteinExistence type="predicted"/>
<dbReference type="Gene3D" id="1.10.10.10">
    <property type="entry name" value="Winged helix-like DNA-binding domain superfamily/Winged helix DNA-binding domain"/>
    <property type="match status" value="1"/>
</dbReference>
<dbReference type="InterPro" id="IPR036388">
    <property type="entry name" value="WH-like_DNA-bd_sf"/>
</dbReference>
<organism evidence="1 2">
    <name type="scientific">Streptomyces glaucus</name>
    <dbReference type="NCBI Taxonomy" id="284029"/>
    <lineage>
        <taxon>Bacteria</taxon>
        <taxon>Bacillati</taxon>
        <taxon>Actinomycetota</taxon>
        <taxon>Actinomycetes</taxon>
        <taxon>Kitasatosporales</taxon>
        <taxon>Streptomycetaceae</taxon>
        <taxon>Streptomyces</taxon>
    </lineage>
</organism>
<comment type="caution">
    <text evidence="1">The sequence shown here is derived from an EMBL/GenBank/DDBJ whole genome shotgun (WGS) entry which is preliminary data.</text>
</comment>
<evidence type="ECO:0000313" key="2">
    <source>
        <dbReference type="Proteomes" id="UP001500460"/>
    </source>
</evidence>
<dbReference type="InterPro" id="IPR036390">
    <property type="entry name" value="WH_DNA-bd_sf"/>
</dbReference>
<dbReference type="EMBL" id="BAAATK010000001">
    <property type="protein sequence ID" value="GAA2419786.1"/>
    <property type="molecule type" value="Genomic_DNA"/>
</dbReference>
<gene>
    <name evidence="1" type="ORF">GCM10010421_00930</name>
</gene>
<protein>
    <recommendedName>
        <fullName evidence="3">MarR family transcriptional regulator</fullName>
    </recommendedName>
</protein>
<sequence length="159" mass="17307">MSAPLKEYTQEELAAQPIGAWTGLAYRRVVGALRAQLAVEGLTQPHWWTLNHAAGAPGTWTRPALTDRLTPYDDQDTDFDAVYDDLIARGWLTEDGATGTMTLTREGEAARLRAKARNAQVLDRAHEGVDPADFATTIDVLRRIVANLGGDGNLPDRGP</sequence>
<dbReference type="RefSeq" id="WP_344599301.1">
    <property type="nucleotide sequence ID" value="NZ_BAAATK010000001.1"/>
</dbReference>
<evidence type="ECO:0000313" key="1">
    <source>
        <dbReference type="EMBL" id="GAA2419786.1"/>
    </source>
</evidence>
<name>A0ABN3J350_9ACTN</name>
<evidence type="ECO:0008006" key="3">
    <source>
        <dbReference type="Google" id="ProtNLM"/>
    </source>
</evidence>
<dbReference type="SUPFAM" id="SSF46785">
    <property type="entry name" value="Winged helix' DNA-binding domain"/>
    <property type="match status" value="1"/>
</dbReference>
<dbReference type="Proteomes" id="UP001500460">
    <property type="component" value="Unassembled WGS sequence"/>
</dbReference>